<gene>
    <name evidence="1" type="ORF">NDU88_006397</name>
</gene>
<dbReference type="AlphaFoldDB" id="A0AAV7MZ25"/>
<evidence type="ECO:0000313" key="1">
    <source>
        <dbReference type="EMBL" id="KAJ1109028.1"/>
    </source>
</evidence>
<keyword evidence="2" id="KW-1185">Reference proteome</keyword>
<proteinExistence type="predicted"/>
<accession>A0AAV7MZ25</accession>
<protein>
    <submittedName>
        <fullName evidence="1">Uncharacterized protein</fullName>
    </submittedName>
</protein>
<comment type="caution">
    <text evidence="1">The sequence shown here is derived from an EMBL/GenBank/DDBJ whole genome shotgun (WGS) entry which is preliminary data.</text>
</comment>
<evidence type="ECO:0000313" key="2">
    <source>
        <dbReference type="Proteomes" id="UP001066276"/>
    </source>
</evidence>
<name>A0AAV7MZ25_PLEWA</name>
<reference evidence="1" key="1">
    <citation type="journal article" date="2022" name="bioRxiv">
        <title>Sequencing and chromosome-scale assembly of the giantPleurodeles waltlgenome.</title>
        <authorList>
            <person name="Brown T."/>
            <person name="Elewa A."/>
            <person name="Iarovenko S."/>
            <person name="Subramanian E."/>
            <person name="Araus A.J."/>
            <person name="Petzold A."/>
            <person name="Susuki M."/>
            <person name="Suzuki K.-i.T."/>
            <person name="Hayashi T."/>
            <person name="Toyoda A."/>
            <person name="Oliveira C."/>
            <person name="Osipova E."/>
            <person name="Leigh N.D."/>
            <person name="Simon A."/>
            <person name="Yun M.H."/>
        </authorList>
    </citation>
    <scope>NUCLEOTIDE SEQUENCE</scope>
    <source>
        <strain evidence="1">20211129_DDA</strain>
        <tissue evidence="1">Liver</tissue>
    </source>
</reference>
<dbReference type="Proteomes" id="UP001066276">
    <property type="component" value="Chromosome 9"/>
</dbReference>
<dbReference type="EMBL" id="JANPWB010000013">
    <property type="protein sequence ID" value="KAJ1109028.1"/>
    <property type="molecule type" value="Genomic_DNA"/>
</dbReference>
<organism evidence="1 2">
    <name type="scientific">Pleurodeles waltl</name>
    <name type="common">Iberian ribbed newt</name>
    <dbReference type="NCBI Taxonomy" id="8319"/>
    <lineage>
        <taxon>Eukaryota</taxon>
        <taxon>Metazoa</taxon>
        <taxon>Chordata</taxon>
        <taxon>Craniata</taxon>
        <taxon>Vertebrata</taxon>
        <taxon>Euteleostomi</taxon>
        <taxon>Amphibia</taxon>
        <taxon>Batrachia</taxon>
        <taxon>Caudata</taxon>
        <taxon>Salamandroidea</taxon>
        <taxon>Salamandridae</taxon>
        <taxon>Pleurodelinae</taxon>
        <taxon>Pleurodeles</taxon>
    </lineage>
</organism>
<sequence>MLWLFGPGHEDESTDSPSTVGAMMRSLHDLGFAAGDHYGWRCSRTSLGGRWRGSRASRGMPDLRLGLPAALCHGVHAMLSLGSCADGRRGVDPYRCFPMNCIFALASVYHAAPSPVAKPLLLQRAWIRAAVTLEVGHWVSTFEALPEQ</sequence>